<evidence type="ECO:0000256" key="1">
    <source>
        <dbReference type="ARBA" id="ARBA00005323"/>
    </source>
</evidence>
<dbReference type="Pfam" id="PF14031">
    <property type="entry name" value="D-ser_dehydrat"/>
    <property type="match status" value="1"/>
</dbReference>
<proteinExistence type="inferred from homology"/>
<dbReference type="GO" id="GO:0008721">
    <property type="term" value="F:D-serine ammonia-lyase activity"/>
    <property type="evidence" value="ECO:0007669"/>
    <property type="project" value="TreeGrafter"/>
</dbReference>
<dbReference type="GO" id="GO:0036088">
    <property type="term" value="P:D-serine catabolic process"/>
    <property type="evidence" value="ECO:0007669"/>
    <property type="project" value="TreeGrafter"/>
</dbReference>
<sequence length="383" mass="39121">MADLPTLPPAARPGDALTAIDTPALVLDLDAFERNLDAMQAAATAAGVALRPHAKAHKTPAIALAQVQRGAVGICCQKVSEALPFLQAGITDIHISNQTVGPAKATLLARMARHGRFSVCVDHAQQVADLAAATAAEGSTLRIFIEIDIGQGRCGVADAPAVLRLLEALAPHPQLHFAGLQAYQGGVQHVRGHAQRRDAAARAAERTAAVVAALAAAGVACPVVTGGGSGSVEFDLASGVYTELQPGSHVFMDGDYGRNEAGTALRFEHSLFIASTVMSVGGGGRCILDAGLKSLAVDSGLPAVWQDGAPSTTLAYTAANDEHGIVRLADGAAAGATLPPLGSQLLLVPGHCDPTLNLHDQLVVVRGGVVQALWPVAARGLSR</sequence>
<dbReference type="InterPro" id="IPR029066">
    <property type="entry name" value="PLP-binding_barrel"/>
</dbReference>
<dbReference type="OrthoDB" id="9772497at2"/>
<dbReference type="InterPro" id="IPR026956">
    <property type="entry name" value="D-ser_dehydrat-like_dom"/>
</dbReference>
<dbReference type="PANTHER" id="PTHR28004:SF2">
    <property type="entry name" value="D-SERINE DEHYDRATASE"/>
    <property type="match status" value="1"/>
</dbReference>
<dbReference type="Proteomes" id="UP000301751">
    <property type="component" value="Unassembled WGS sequence"/>
</dbReference>
<dbReference type="InterPro" id="IPR001608">
    <property type="entry name" value="Ala_racemase_N"/>
</dbReference>
<dbReference type="SUPFAM" id="SSF51419">
    <property type="entry name" value="PLP-binding barrel"/>
    <property type="match status" value="1"/>
</dbReference>
<dbReference type="InterPro" id="IPR051466">
    <property type="entry name" value="D-amino_acid_metab_enzyme"/>
</dbReference>
<dbReference type="SMART" id="SM01119">
    <property type="entry name" value="D-ser_dehydrat"/>
    <property type="match status" value="1"/>
</dbReference>
<keyword evidence="2" id="KW-0456">Lyase</keyword>
<keyword evidence="5" id="KW-1185">Reference proteome</keyword>
<organism evidence="4 5">
    <name type="scientific">Pseudaquabacterium pictum</name>
    <dbReference type="NCBI Taxonomy" id="2315236"/>
    <lineage>
        <taxon>Bacteria</taxon>
        <taxon>Pseudomonadati</taxon>
        <taxon>Pseudomonadota</taxon>
        <taxon>Betaproteobacteria</taxon>
        <taxon>Burkholderiales</taxon>
        <taxon>Sphaerotilaceae</taxon>
        <taxon>Pseudaquabacterium</taxon>
    </lineage>
</organism>
<dbReference type="CDD" id="cd06819">
    <property type="entry name" value="PLPDE_III_LS_D-TA"/>
    <property type="match status" value="1"/>
</dbReference>
<reference evidence="5" key="1">
    <citation type="submission" date="2019-03" db="EMBL/GenBank/DDBJ databases">
        <title>Aquabacterium pictum sp.nov., the first bacteriochlorophyll a-containing freshwater bacterium in the genus Aquabacterium of the class Betaproteobacteria.</title>
        <authorList>
            <person name="Hirose S."/>
            <person name="Tank M."/>
            <person name="Hara E."/>
            <person name="Tamaki H."/>
            <person name="Takaichi S."/>
            <person name="Haruta S."/>
            <person name="Hanada S."/>
        </authorList>
    </citation>
    <scope>NUCLEOTIDE SEQUENCE [LARGE SCALE GENOMIC DNA]</scope>
    <source>
        <strain evidence="5">W35</strain>
    </source>
</reference>
<gene>
    <name evidence="4" type="ORF">AQPW35_53800</name>
</gene>
<comment type="caution">
    <text evidence="4">The sequence shown here is derived from an EMBL/GenBank/DDBJ whole genome shotgun (WGS) entry which is preliminary data.</text>
</comment>
<dbReference type="EMBL" id="BJCL01000032">
    <property type="protein sequence ID" value="GCL66299.1"/>
    <property type="molecule type" value="Genomic_DNA"/>
</dbReference>
<evidence type="ECO:0000313" key="4">
    <source>
        <dbReference type="EMBL" id="GCL66299.1"/>
    </source>
</evidence>
<evidence type="ECO:0000256" key="2">
    <source>
        <dbReference type="ARBA" id="ARBA00023239"/>
    </source>
</evidence>
<accession>A0A480AX52</accession>
<dbReference type="Pfam" id="PF01168">
    <property type="entry name" value="Ala_racemase_N"/>
    <property type="match status" value="1"/>
</dbReference>
<dbReference type="Gene3D" id="2.40.37.20">
    <property type="entry name" value="D-serine dehydratase-like domain"/>
    <property type="match status" value="1"/>
</dbReference>
<name>A0A480AX52_9BURK</name>
<comment type="similarity">
    <text evidence="1">Belongs to the DSD1 family.</text>
</comment>
<feature type="domain" description="D-serine dehydratase-like" evidence="3">
    <location>
        <begin position="270"/>
        <end position="366"/>
    </location>
</feature>
<dbReference type="PANTHER" id="PTHR28004">
    <property type="entry name" value="ZGC:162816-RELATED"/>
    <property type="match status" value="1"/>
</dbReference>
<protein>
    <submittedName>
        <fullName evidence="4">Alanine racemase</fullName>
    </submittedName>
</protein>
<evidence type="ECO:0000259" key="3">
    <source>
        <dbReference type="SMART" id="SM01119"/>
    </source>
</evidence>
<dbReference type="AlphaFoldDB" id="A0A480AX52"/>
<dbReference type="RefSeq" id="WP_137736000.1">
    <property type="nucleotide sequence ID" value="NZ_BJCL01000032.1"/>
</dbReference>
<dbReference type="InterPro" id="IPR042208">
    <property type="entry name" value="D-ser_dehydrat-like_sf"/>
</dbReference>
<dbReference type="Gene3D" id="3.20.20.10">
    <property type="entry name" value="Alanine racemase"/>
    <property type="match status" value="1"/>
</dbReference>
<evidence type="ECO:0000313" key="5">
    <source>
        <dbReference type="Proteomes" id="UP000301751"/>
    </source>
</evidence>